<sequence length="331" mass="35595">MKITPIKTSTTLVAIGMAATLSACGTSAPETAKETTTQSADFSPVTINNCGVDVTVSTQPQRIITLNQGATESLLALDSQDTIVGTAYLDDEIDPDVADAYKKIPVLSDKYPSHEAIVEKRPDLLVASYASAFGEKAAGSREELAKLGISTYLDPFACPDKTKRAKASWESITTSIMELGEISGHKDKAESLKSTIMEAVSHAESAKVAQGKKVFWWDSKTDTPFAGAGQGGPQMLLNTVGAKNIFENLEGNWAEASWEAVLTANPDYIVVADASWDTAKEKIAYAKNDPALKELDAVKNDRFITIPFSESTPNTRTYKAIKRLEEGFAKS</sequence>
<comment type="similarity">
    <text evidence="1">Belongs to the bacterial solute-binding protein 8 family.</text>
</comment>
<evidence type="ECO:0000313" key="4">
    <source>
        <dbReference type="EMBL" id="AIU32590.1"/>
    </source>
</evidence>
<feature type="signal peptide" evidence="2">
    <location>
        <begin position="1"/>
        <end position="23"/>
    </location>
</feature>
<dbReference type="PROSITE" id="PS51257">
    <property type="entry name" value="PROKAR_LIPOPROTEIN"/>
    <property type="match status" value="1"/>
</dbReference>
<proteinExistence type="inferred from homology"/>
<evidence type="ECO:0000256" key="2">
    <source>
        <dbReference type="SAM" id="SignalP"/>
    </source>
</evidence>
<dbReference type="PANTHER" id="PTHR30535">
    <property type="entry name" value="VITAMIN B12-BINDING PROTEIN"/>
    <property type="match status" value="1"/>
</dbReference>
<evidence type="ECO:0000256" key="1">
    <source>
        <dbReference type="ARBA" id="ARBA00008814"/>
    </source>
</evidence>
<accession>A0ABM5RS65</accession>
<reference evidence="4 5" key="1">
    <citation type="journal article" date="2015" name="Genome Announc.">
        <title>Genome Sequence of Corynebacterium ulcerans Strain FRC11.</title>
        <authorList>
            <person name="Benevides Lde J."/>
            <person name="Viana M.V."/>
            <person name="Mariano D.C."/>
            <person name="Rocha Fde S."/>
            <person name="Bagano P.C."/>
            <person name="Folador E.L."/>
            <person name="Pereira F.L."/>
            <person name="Dorella F.A."/>
            <person name="Leal C.A."/>
            <person name="Carvalho A.F."/>
            <person name="Soares Sde C."/>
            <person name="Carneiro A."/>
            <person name="Ramos R."/>
            <person name="Badell-Ocando E."/>
            <person name="Guiso N."/>
            <person name="Silva A."/>
            <person name="Figueiredo H."/>
            <person name="Azevedo V."/>
            <person name="Guimaraes L.C."/>
        </authorList>
    </citation>
    <scope>NUCLEOTIDE SEQUENCE [LARGE SCALE GENOMIC DNA]</scope>
    <source>
        <strain evidence="5">FRC0011</strain>
    </source>
</reference>
<dbReference type="RefSeq" id="WP_023635599.1">
    <property type="nucleotide sequence ID" value="NZ_CP009622.1"/>
</dbReference>
<dbReference type="Gene3D" id="3.40.50.1980">
    <property type="entry name" value="Nitrogenase molybdenum iron protein domain"/>
    <property type="match status" value="2"/>
</dbReference>
<dbReference type="Proteomes" id="UP000029910">
    <property type="component" value="Chromosome"/>
</dbReference>
<name>A0ABM5RS65_9CORY</name>
<protein>
    <submittedName>
        <fullName evidence="4">Vitamin B12-binding protein</fullName>
    </submittedName>
</protein>
<dbReference type="PANTHER" id="PTHR30535:SF7">
    <property type="entry name" value="IRON(III) DICITRATE-BINDING PROTEIN"/>
    <property type="match status" value="1"/>
</dbReference>
<dbReference type="PROSITE" id="PS50983">
    <property type="entry name" value="FE_B12_PBP"/>
    <property type="match status" value="1"/>
</dbReference>
<keyword evidence="5" id="KW-1185">Reference proteome</keyword>
<organism evidence="4 5">
    <name type="scientific">Corynebacterium ramonii</name>
    <dbReference type="NCBI Taxonomy" id="3026968"/>
    <lineage>
        <taxon>Bacteria</taxon>
        <taxon>Bacillati</taxon>
        <taxon>Actinomycetota</taxon>
        <taxon>Actinomycetes</taxon>
        <taxon>Mycobacteriales</taxon>
        <taxon>Corynebacteriaceae</taxon>
        <taxon>Corynebacterium</taxon>
    </lineage>
</organism>
<evidence type="ECO:0000259" key="3">
    <source>
        <dbReference type="PROSITE" id="PS50983"/>
    </source>
</evidence>
<dbReference type="InterPro" id="IPR050902">
    <property type="entry name" value="ABC_Transporter_SBP"/>
</dbReference>
<dbReference type="InterPro" id="IPR002491">
    <property type="entry name" value="ABC_transptr_periplasmic_BD"/>
</dbReference>
<feature type="domain" description="Fe/B12 periplasmic-binding" evidence="3">
    <location>
        <begin position="62"/>
        <end position="331"/>
    </location>
</feature>
<keyword evidence="2" id="KW-0732">Signal</keyword>
<gene>
    <name evidence="4" type="ORF">CulFRC11_1009</name>
</gene>
<dbReference type="Pfam" id="PF01497">
    <property type="entry name" value="Peripla_BP_2"/>
    <property type="match status" value="1"/>
</dbReference>
<dbReference type="EMBL" id="CP009622">
    <property type="protein sequence ID" value="AIU32590.1"/>
    <property type="molecule type" value="Genomic_DNA"/>
</dbReference>
<feature type="chain" id="PRO_5047280709" evidence="2">
    <location>
        <begin position="24"/>
        <end position="331"/>
    </location>
</feature>
<dbReference type="SUPFAM" id="SSF53807">
    <property type="entry name" value="Helical backbone' metal receptor"/>
    <property type="match status" value="1"/>
</dbReference>
<evidence type="ECO:0000313" key="5">
    <source>
        <dbReference type="Proteomes" id="UP000029910"/>
    </source>
</evidence>